<organism evidence="2 3">
    <name type="scientific">Petrolisthes cinctipes</name>
    <name type="common">Flat porcelain crab</name>
    <dbReference type="NCBI Taxonomy" id="88211"/>
    <lineage>
        <taxon>Eukaryota</taxon>
        <taxon>Metazoa</taxon>
        <taxon>Ecdysozoa</taxon>
        <taxon>Arthropoda</taxon>
        <taxon>Crustacea</taxon>
        <taxon>Multicrustacea</taxon>
        <taxon>Malacostraca</taxon>
        <taxon>Eumalacostraca</taxon>
        <taxon>Eucarida</taxon>
        <taxon>Decapoda</taxon>
        <taxon>Pleocyemata</taxon>
        <taxon>Anomura</taxon>
        <taxon>Galatheoidea</taxon>
        <taxon>Porcellanidae</taxon>
        <taxon>Petrolisthes</taxon>
    </lineage>
</organism>
<dbReference type="InterPro" id="IPR026505">
    <property type="entry name" value="Solute_c_fam_35_mem_F3/F4"/>
</dbReference>
<protein>
    <submittedName>
        <fullName evidence="2">Uncharacterized protein</fullName>
    </submittedName>
</protein>
<dbReference type="AlphaFoldDB" id="A0AAE1F3M7"/>
<dbReference type="PANTHER" id="PTHR19346">
    <property type="entry name" value="SUGAR PHOSPHATE TRANSPORTER DOMAIN-CONTAINING PROTEIN"/>
    <property type="match status" value="1"/>
</dbReference>
<sequence length="118" mass="13370">MSSHPSLIFCLVPASLSLHQRANLLGNLGVAFTFELFITLGLVLAVPVSAALDIKWYQVKFEGMKLAGIILIVCGFFLVLLPANWPEYITRLLRWVVRSTSRCFLRCCCRRRRHNPPP</sequence>
<evidence type="ECO:0000313" key="2">
    <source>
        <dbReference type="EMBL" id="KAK3866261.1"/>
    </source>
</evidence>
<evidence type="ECO:0000256" key="1">
    <source>
        <dbReference type="SAM" id="Phobius"/>
    </source>
</evidence>
<keyword evidence="3" id="KW-1185">Reference proteome</keyword>
<keyword evidence="1" id="KW-0812">Transmembrane</keyword>
<feature type="transmembrane region" description="Helical" evidence="1">
    <location>
        <begin position="66"/>
        <end position="85"/>
    </location>
</feature>
<reference evidence="2" key="1">
    <citation type="submission" date="2023-10" db="EMBL/GenBank/DDBJ databases">
        <title>Genome assemblies of two species of porcelain crab, Petrolisthes cinctipes and Petrolisthes manimaculis (Anomura: Porcellanidae).</title>
        <authorList>
            <person name="Angst P."/>
        </authorList>
    </citation>
    <scope>NUCLEOTIDE SEQUENCE</scope>
    <source>
        <strain evidence="2">PB745_01</strain>
        <tissue evidence="2">Gill</tissue>
    </source>
</reference>
<keyword evidence="1" id="KW-0472">Membrane</keyword>
<gene>
    <name evidence="2" type="ORF">Pcinc_028195</name>
</gene>
<proteinExistence type="predicted"/>
<name>A0AAE1F3M7_PETCI</name>
<accession>A0AAE1F3M7</accession>
<feature type="transmembrane region" description="Helical" evidence="1">
    <location>
        <begin position="31"/>
        <end position="54"/>
    </location>
</feature>
<evidence type="ECO:0000313" key="3">
    <source>
        <dbReference type="Proteomes" id="UP001286313"/>
    </source>
</evidence>
<dbReference type="EMBL" id="JAWQEG010003428">
    <property type="protein sequence ID" value="KAK3866261.1"/>
    <property type="molecule type" value="Genomic_DNA"/>
</dbReference>
<comment type="caution">
    <text evidence="2">The sequence shown here is derived from an EMBL/GenBank/DDBJ whole genome shotgun (WGS) entry which is preliminary data.</text>
</comment>
<dbReference type="Proteomes" id="UP001286313">
    <property type="component" value="Unassembled WGS sequence"/>
</dbReference>
<keyword evidence="1" id="KW-1133">Transmembrane helix</keyword>
<dbReference type="PANTHER" id="PTHR19346:SF4">
    <property type="entry name" value="SUGAR PHOSPHATE TRANSPORTER DOMAIN-CONTAINING PROTEIN"/>
    <property type="match status" value="1"/>
</dbReference>